<dbReference type="Pfam" id="PF13379">
    <property type="entry name" value="NMT1_2"/>
    <property type="match status" value="1"/>
</dbReference>
<dbReference type="GO" id="GO:0042597">
    <property type="term" value="C:periplasmic space"/>
    <property type="evidence" value="ECO:0007669"/>
    <property type="project" value="UniProtKB-SubCell"/>
</dbReference>
<keyword evidence="4" id="KW-0472">Membrane</keyword>
<organism evidence="5">
    <name type="scientific">marine metagenome</name>
    <dbReference type="NCBI Taxonomy" id="408172"/>
    <lineage>
        <taxon>unclassified sequences</taxon>
        <taxon>metagenomes</taxon>
        <taxon>ecological metagenomes</taxon>
    </lineage>
</organism>
<dbReference type="PROSITE" id="PS51318">
    <property type="entry name" value="TAT"/>
    <property type="match status" value="1"/>
</dbReference>
<dbReference type="SUPFAM" id="SSF53850">
    <property type="entry name" value="Periplasmic binding protein-like II"/>
    <property type="match status" value="1"/>
</dbReference>
<name>A0A381RRR4_9ZZZZ</name>
<dbReference type="EMBL" id="UINC01002249">
    <property type="protein sequence ID" value="SUZ94592.1"/>
    <property type="molecule type" value="Genomic_DNA"/>
</dbReference>
<evidence type="ECO:0000256" key="4">
    <source>
        <dbReference type="SAM" id="Phobius"/>
    </source>
</evidence>
<dbReference type="AlphaFoldDB" id="A0A381RRR4"/>
<evidence type="ECO:0000256" key="2">
    <source>
        <dbReference type="ARBA" id="ARBA00010742"/>
    </source>
</evidence>
<reference evidence="5" key="1">
    <citation type="submission" date="2018-05" db="EMBL/GenBank/DDBJ databases">
        <authorList>
            <person name="Lanie J.A."/>
            <person name="Ng W.-L."/>
            <person name="Kazmierczak K.M."/>
            <person name="Andrzejewski T.M."/>
            <person name="Davidsen T.M."/>
            <person name="Wayne K.J."/>
            <person name="Tettelin H."/>
            <person name="Glass J.I."/>
            <person name="Rusch D."/>
            <person name="Podicherti R."/>
            <person name="Tsui H.-C.T."/>
            <person name="Winkler M.E."/>
        </authorList>
    </citation>
    <scope>NUCLEOTIDE SEQUENCE</scope>
</reference>
<evidence type="ECO:0000256" key="1">
    <source>
        <dbReference type="ARBA" id="ARBA00004418"/>
    </source>
</evidence>
<evidence type="ECO:0000256" key="3">
    <source>
        <dbReference type="ARBA" id="ARBA00022729"/>
    </source>
</evidence>
<accession>A0A381RRR4</accession>
<dbReference type="PANTHER" id="PTHR30024:SF47">
    <property type="entry name" value="TAURINE-BINDING PERIPLASMIC PROTEIN"/>
    <property type="match status" value="1"/>
</dbReference>
<dbReference type="InterPro" id="IPR006311">
    <property type="entry name" value="TAT_signal"/>
</dbReference>
<feature type="transmembrane region" description="Helical" evidence="4">
    <location>
        <begin position="20"/>
        <end position="39"/>
    </location>
</feature>
<protein>
    <recommendedName>
        <fullName evidence="6">SsuA/THI5-like domain-containing protein</fullName>
    </recommendedName>
</protein>
<evidence type="ECO:0000313" key="5">
    <source>
        <dbReference type="EMBL" id="SUZ94592.1"/>
    </source>
</evidence>
<dbReference type="PANTHER" id="PTHR30024">
    <property type="entry name" value="ALIPHATIC SULFONATES-BINDING PROTEIN-RELATED"/>
    <property type="match status" value="1"/>
</dbReference>
<sequence length="356" mass="39353">MTIKSKKPIIKLSRRKVLKAGGMGILGIIASSSTGMLGLQKVSAANIHSNLKKLSIGDFNPNYAAQWSWRLAQGLGYMEEVGIMDFEVFLTDEYIPGLIGGSLDITHGDTSEFFGAGKASGLPIKMINLYRDKEWWIMGVRKGINTFDDLRGGKITGGGLGGRNTWIMRQILKANGLDPDKDVEMVPMKGGSDGRMKALIAEVVDGASVFPRHESRIVESGGKFISAELTNAPQEGFGAMGDWLDKNDDAAHAFVHADLRARLWLFDPKNKSKAYKIMRDYGYDVPPEFEAMYQTEINQIAKDGGWADSKTMDDFVKSLQATGALPKDIRWQDYVELKYLWAAQEAFGLPNRPAYI</sequence>
<dbReference type="Gene3D" id="3.40.190.10">
    <property type="entry name" value="Periplasmic binding protein-like II"/>
    <property type="match status" value="2"/>
</dbReference>
<evidence type="ECO:0008006" key="6">
    <source>
        <dbReference type="Google" id="ProtNLM"/>
    </source>
</evidence>
<proteinExistence type="inferred from homology"/>
<gene>
    <name evidence="5" type="ORF">METZ01_LOCUS47446</name>
</gene>
<comment type="similarity">
    <text evidence="2">Belongs to the bacterial solute-binding protein SsuA/TauA family.</text>
</comment>
<keyword evidence="3" id="KW-0732">Signal</keyword>
<keyword evidence="4" id="KW-1133">Transmembrane helix</keyword>
<comment type="subcellular location">
    <subcellularLocation>
        <location evidence="1">Periplasm</location>
    </subcellularLocation>
</comment>
<keyword evidence="4" id="KW-0812">Transmembrane</keyword>